<protein>
    <submittedName>
        <fullName evidence="1">Uncharacterized protein</fullName>
    </submittedName>
</protein>
<dbReference type="AlphaFoldDB" id="A0A6A6RM98"/>
<gene>
    <name evidence="1" type="ORF">P280DRAFT_484798</name>
</gene>
<sequence length="506" mass="58375">MSLSKPTPSNFDKLPDELVLKIAKLLFPDMEDEVTVSKRSEENDYDIWKNMSYIRRVGKSLYSCTYNMITELVLPIIPTTIGRIFTTEVSPEQALVMFCQVNRRFYRIGNEALYGRITTIMLRKPAEAPYLLLKTLISSRSLGTQVKSLNLPIVENSYPVITRTFVRRLRNNTLEKVIARKLEFPWIMSEYPYPRKQLIWKSDVDPSILKDAILFNEQRFATLVPDITALIDSINIPASLKNAWIRDVDIFRPVAWLSALILLVPSLKELDITQPQFDYIPVTPVANSFISLLLYAQSFGLLQELESLTLNLSKGAWLIVMLMGCPRAFIFPKLKTLNLISEGWTCDFRVAHDPDLDCIYNIDTVTLTGWFSSPLLKTFWYRIEDLKSLTVNISLCDLEYIDPATTQESLDDIFDFLPPLQNSLEFLHIHVIRWRGASKVDLCPRNLRNFDKLKSLEFIGKFQLHLPFEDVSSFDLTDSEGCRHALDQYGLLPRNLEHFLCQPERV</sequence>
<evidence type="ECO:0000313" key="1">
    <source>
        <dbReference type="EMBL" id="KAF2635228.1"/>
    </source>
</evidence>
<reference evidence="1" key="1">
    <citation type="journal article" date="2020" name="Stud. Mycol.">
        <title>101 Dothideomycetes genomes: a test case for predicting lifestyles and emergence of pathogens.</title>
        <authorList>
            <person name="Haridas S."/>
            <person name="Albert R."/>
            <person name="Binder M."/>
            <person name="Bloem J."/>
            <person name="Labutti K."/>
            <person name="Salamov A."/>
            <person name="Andreopoulos B."/>
            <person name="Baker S."/>
            <person name="Barry K."/>
            <person name="Bills G."/>
            <person name="Bluhm B."/>
            <person name="Cannon C."/>
            <person name="Castanera R."/>
            <person name="Culley D."/>
            <person name="Daum C."/>
            <person name="Ezra D."/>
            <person name="Gonzalez J."/>
            <person name="Henrissat B."/>
            <person name="Kuo A."/>
            <person name="Liang C."/>
            <person name="Lipzen A."/>
            <person name="Lutzoni F."/>
            <person name="Magnuson J."/>
            <person name="Mondo S."/>
            <person name="Nolan M."/>
            <person name="Ohm R."/>
            <person name="Pangilinan J."/>
            <person name="Park H.-J."/>
            <person name="Ramirez L."/>
            <person name="Alfaro M."/>
            <person name="Sun H."/>
            <person name="Tritt A."/>
            <person name="Yoshinaga Y."/>
            <person name="Zwiers L.-H."/>
            <person name="Turgeon B."/>
            <person name="Goodwin S."/>
            <person name="Spatafora J."/>
            <person name="Crous P."/>
            <person name="Grigoriev I."/>
        </authorList>
    </citation>
    <scope>NUCLEOTIDE SEQUENCE</scope>
    <source>
        <strain evidence="1">CBS 473.64</strain>
    </source>
</reference>
<evidence type="ECO:0000313" key="2">
    <source>
        <dbReference type="Proteomes" id="UP000799753"/>
    </source>
</evidence>
<dbReference type="EMBL" id="MU006809">
    <property type="protein sequence ID" value="KAF2635228.1"/>
    <property type="molecule type" value="Genomic_DNA"/>
</dbReference>
<keyword evidence="2" id="KW-1185">Reference proteome</keyword>
<dbReference type="Proteomes" id="UP000799753">
    <property type="component" value="Unassembled WGS sequence"/>
</dbReference>
<name>A0A6A6RM98_9PLEO</name>
<proteinExistence type="predicted"/>
<accession>A0A6A6RM98</accession>
<organism evidence="1 2">
    <name type="scientific">Massarina eburnea CBS 473.64</name>
    <dbReference type="NCBI Taxonomy" id="1395130"/>
    <lineage>
        <taxon>Eukaryota</taxon>
        <taxon>Fungi</taxon>
        <taxon>Dikarya</taxon>
        <taxon>Ascomycota</taxon>
        <taxon>Pezizomycotina</taxon>
        <taxon>Dothideomycetes</taxon>
        <taxon>Pleosporomycetidae</taxon>
        <taxon>Pleosporales</taxon>
        <taxon>Massarineae</taxon>
        <taxon>Massarinaceae</taxon>
        <taxon>Massarina</taxon>
    </lineage>
</organism>